<comment type="caution">
    <text evidence="3">The sequence shown here is derived from an EMBL/GenBank/DDBJ whole genome shotgun (WGS) entry which is preliminary data.</text>
</comment>
<protein>
    <recommendedName>
        <fullName evidence="5">Fibronectin type-III domain-containing protein</fullName>
    </recommendedName>
</protein>
<sequence>MVRSLPLLAALVGAAALAPAAAPAAKTYKSPGYRGTKRIPRTAPLPPPRAVVLAQAGERPQLLVDAAGTAHVVWNERTPGQPDTLRYCRLRRGGSGCEASQALVPAQPYDEGNAPAFNNDVGVPRVLALNGQLALLTNRYPNVVPTPDGQTSASNTYLFASEDGGSSFGPPALVGSGQTSGEPAVWGPPEAPRIGLISDTQTGGAFFQSIAPGRYSGTTGNLGPDGIDSAAAPFEGGTVAVAFATISSVVHVRIWSGQGDPQDPGTWTDQSFPGEEPRLASGPAGTFLLTRTADAAREQVVRRVTRGGLGAPAKIPQTANSAIGDLVQDGSGRLTATYRQQVGSDERLLLRTSSDGVRWSAALTLRRVPIATGVWASDAGAAADGGGFVVTHEAPGGAPGAIVAVPFGSQRPTGAPGLGNLAGGAGDPSVVETCQRISFGSVRVLADGGCLLSASGRAGVKVSEGPLRLNGLEVIPEGSTRILLNARARTIDTTGAVRVQLRAPGIDPIVLFRGELHLSLRDESAAAAGGGGPIGGCRGQRLASFNAGGALLKGFSIAGSIDVFMTPDAVCIPVSLGLPKAFGGIRGDAVLRADNRRGLHVDTLRIAVEQAFIGPVLLEDLLVSYTAGGDQWAGRAQLGLPPQPGGAKLAAGVRFAGGAFREGSLRLTFPRPGLPLDPFAASYLSHVSGGFAIDPLTLSVGAGIGVVPAGPLYAVEVDGRLTAAFRDPITFTFDGTGKLFSFPVANTRLVVRTDGFASARGAVSVGLPGVSVEGSLNAFVDLRSRSFGGDVKGAVCIAGICPARGEAVLSSRGIGACVTQIVDYGFGYRWGAAITDVDLMFGSCDLGPYRVSAPAGAARAGDDGGARVTAPAGAARAGAGGGARAAGDAPGPGARAAADGAVTVARGTALLSVRVAGEGGAPAVVLVSPSGERIVPSAEAVAGQPAYARQVAELAATFVAVRRPAAGTWRIEADPAGPAIREVARAAALPAPRVSARVGGRGRARTLRYRATRGGGLATTFVERWSGGQRTIGTARRAAGTIRFAPAPGPRGRRDVVALVTRDGLPRLERTVARYTAPPPRRLARVRGLRIARGAKAATVRWRGVAGARTYAVRIEVADGRRQLRLLGARARSVRVAGVGRRERVTVVVTARDAAGRSGAAARVRR</sequence>
<gene>
    <name evidence="3" type="ORF">BDZ31_004152</name>
</gene>
<dbReference type="AlphaFoldDB" id="A0A840IJX5"/>
<feature type="region of interest" description="Disordered" evidence="1">
    <location>
        <begin position="27"/>
        <end position="47"/>
    </location>
</feature>
<evidence type="ECO:0000313" key="3">
    <source>
        <dbReference type="EMBL" id="MBB4664541.1"/>
    </source>
</evidence>
<feature type="chain" id="PRO_5032858938" description="Fibronectin type-III domain-containing protein" evidence="2">
    <location>
        <begin position="25"/>
        <end position="1166"/>
    </location>
</feature>
<feature type="signal peptide" evidence="2">
    <location>
        <begin position="1"/>
        <end position="24"/>
    </location>
</feature>
<evidence type="ECO:0000313" key="4">
    <source>
        <dbReference type="Proteomes" id="UP000585272"/>
    </source>
</evidence>
<organism evidence="3 4">
    <name type="scientific">Conexibacter arvalis</name>
    <dbReference type="NCBI Taxonomy" id="912552"/>
    <lineage>
        <taxon>Bacteria</taxon>
        <taxon>Bacillati</taxon>
        <taxon>Actinomycetota</taxon>
        <taxon>Thermoleophilia</taxon>
        <taxon>Solirubrobacterales</taxon>
        <taxon>Conexibacteraceae</taxon>
        <taxon>Conexibacter</taxon>
    </lineage>
</organism>
<keyword evidence="4" id="KW-1185">Reference proteome</keyword>
<reference evidence="3 4" key="1">
    <citation type="submission" date="2020-08" db="EMBL/GenBank/DDBJ databases">
        <title>Genomic Encyclopedia of Archaeal and Bacterial Type Strains, Phase II (KMG-II): from individual species to whole genera.</title>
        <authorList>
            <person name="Goeker M."/>
        </authorList>
    </citation>
    <scope>NUCLEOTIDE SEQUENCE [LARGE SCALE GENOMIC DNA]</scope>
    <source>
        <strain evidence="3 4">DSM 23288</strain>
    </source>
</reference>
<evidence type="ECO:0008006" key="5">
    <source>
        <dbReference type="Google" id="ProtNLM"/>
    </source>
</evidence>
<dbReference type="EMBL" id="JACHNU010000007">
    <property type="protein sequence ID" value="MBB4664541.1"/>
    <property type="molecule type" value="Genomic_DNA"/>
</dbReference>
<keyword evidence="2" id="KW-0732">Signal</keyword>
<name>A0A840IJX5_9ACTN</name>
<proteinExistence type="predicted"/>
<dbReference type="RefSeq" id="WP_183344656.1">
    <property type="nucleotide sequence ID" value="NZ_JACHNU010000007.1"/>
</dbReference>
<evidence type="ECO:0000256" key="1">
    <source>
        <dbReference type="SAM" id="MobiDB-lite"/>
    </source>
</evidence>
<evidence type="ECO:0000256" key="2">
    <source>
        <dbReference type="SAM" id="SignalP"/>
    </source>
</evidence>
<dbReference type="Proteomes" id="UP000585272">
    <property type="component" value="Unassembled WGS sequence"/>
</dbReference>
<accession>A0A840IJX5</accession>